<keyword evidence="1" id="KW-1133">Transmembrane helix</keyword>
<evidence type="ECO:0000313" key="3">
    <source>
        <dbReference type="Proteomes" id="UP000232145"/>
    </source>
</evidence>
<dbReference type="Proteomes" id="UP000232145">
    <property type="component" value="Unassembled WGS sequence"/>
</dbReference>
<accession>A0A2N0ALI0</accession>
<keyword evidence="3" id="KW-1185">Reference proteome</keyword>
<name>A0A2N0ALI0_9LEPT</name>
<comment type="caution">
    <text evidence="2">The sequence shown here is derived from an EMBL/GenBank/DDBJ whole genome shotgun (WGS) entry which is preliminary data.</text>
</comment>
<evidence type="ECO:0000313" key="2">
    <source>
        <dbReference type="EMBL" id="PJZ85145.1"/>
    </source>
</evidence>
<protein>
    <submittedName>
        <fullName evidence="2">Uncharacterized protein</fullName>
    </submittedName>
</protein>
<reference evidence="2 3" key="1">
    <citation type="submission" date="2017-07" db="EMBL/GenBank/DDBJ databases">
        <title>Leptospira spp. isolated from tropical soils.</title>
        <authorList>
            <person name="Thibeaux R."/>
            <person name="Iraola G."/>
            <person name="Ferres I."/>
            <person name="Bierque E."/>
            <person name="Girault D."/>
            <person name="Soupe-Gilbert M.-E."/>
            <person name="Picardeau M."/>
            <person name="Goarant C."/>
        </authorList>
    </citation>
    <scope>NUCLEOTIDE SEQUENCE [LARGE SCALE GENOMIC DNA]</scope>
    <source>
        <strain evidence="2 3">FH2-B-A1</strain>
    </source>
</reference>
<proteinExistence type="predicted"/>
<organism evidence="2 3">
    <name type="scientific">Leptospira harrisiae</name>
    <dbReference type="NCBI Taxonomy" id="2023189"/>
    <lineage>
        <taxon>Bacteria</taxon>
        <taxon>Pseudomonadati</taxon>
        <taxon>Spirochaetota</taxon>
        <taxon>Spirochaetia</taxon>
        <taxon>Leptospirales</taxon>
        <taxon>Leptospiraceae</taxon>
        <taxon>Leptospira</taxon>
    </lineage>
</organism>
<gene>
    <name evidence="2" type="ORF">CH364_02440</name>
</gene>
<keyword evidence="1" id="KW-0812">Transmembrane</keyword>
<keyword evidence="1" id="KW-0472">Membrane</keyword>
<sequence length="89" mass="10216">MGYLILKQNSSDRKLKNSTLCPKDQKFPFSRFSLLGFIVMVSTFFSVGCVSLLPVEQRMYPMNPIILPERAEILLPCIDEFLETPQTKD</sequence>
<dbReference type="AlphaFoldDB" id="A0A2N0ALI0"/>
<evidence type="ECO:0000256" key="1">
    <source>
        <dbReference type="SAM" id="Phobius"/>
    </source>
</evidence>
<dbReference type="EMBL" id="NPDX01000001">
    <property type="protein sequence ID" value="PJZ85145.1"/>
    <property type="molecule type" value="Genomic_DNA"/>
</dbReference>
<feature type="transmembrane region" description="Helical" evidence="1">
    <location>
        <begin position="32"/>
        <end position="53"/>
    </location>
</feature>